<dbReference type="Proteomes" id="UP001597542">
    <property type="component" value="Unassembled WGS sequence"/>
</dbReference>
<evidence type="ECO:0000256" key="2">
    <source>
        <dbReference type="ARBA" id="ARBA00022475"/>
    </source>
</evidence>
<comment type="caution">
    <text evidence="7">The sequence shown here is derived from an EMBL/GenBank/DDBJ whole genome shotgun (WGS) entry which is preliminary data.</text>
</comment>
<feature type="transmembrane region" description="Helical" evidence="6">
    <location>
        <begin position="51"/>
        <end position="72"/>
    </location>
</feature>
<keyword evidence="2" id="KW-1003">Cell membrane</keyword>
<feature type="transmembrane region" description="Helical" evidence="6">
    <location>
        <begin position="383"/>
        <end position="403"/>
    </location>
</feature>
<dbReference type="Gene3D" id="1.20.1250.20">
    <property type="entry name" value="MFS general substrate transporter like domains"/>
    <property type="match status" value="1"/>
</dbReference>
<gene>
    <name evidence="7" type="ORF">ACFSUT_15015</name>
</gene>
<comment type="subcellular location">
    <subcellularLocation>
        <location evidence="1">Cell membrane</location>
        <topology evidence="1">Multi-pass membrane protein</topology>
    </subcellularLocation>
</comment>
<feature type="transmembrane region" description="Helical" evidence="6">
    <location>
        <begin position="150"/>
        <end position="169"/>
    </location>
</feature>
<protein>
    <submittedName>
        <fullName evidence="7">MFS transporter</fullName>
    </submittedName>
</protein>
<evidence type="ECO:0000256" key="3">
    <source>
        <dbReference type="ARBA" id="ARBA00022692"/>
    </source>
</evidence>
<feature type="transmembrane region" description="Helical" evidence="6">
    <location>
        <begin position="111"/>
        <end position="138"/>
    </location>
</feature>
<dbReference type="RefSeq" id="WP_344273390.1">
    <property type="nucleotide sequence ID" value="NZ_BAAAHV010000011.1"/>
</dbReference>
<name>A0ABW5HYK3_9PSEU</name>
<sequence length="419" mass="42829">MPRGEAKAQPKTSAGTRDFFIFLSSQTLSAVGNSISYVAIPLLVLRATGSVVQMGMITGLVSVATIVTGLFSGAVADRVNRRRLLIVCDLARALLFGAVPLIWAFSPQVWLLYVIVPVAGVFSMAAQVAYVTVTPSLVEADQITKANGRLYASYAVAGVLGPTLAGALSGVFGPAAVIAIDAATFVASAAGLYLLRWDGVPKPAEAPDAARRSFLSDFMVGLRFLGGHPVLRTLTILLSFLTFLTLGLIDIVVFHVKHDLGQPDSVVGVVLAAGTVGTLIASASVARVRGALGFGGSWIGAYALAGAVVAGLGLAANVALVAVLVSVFLFCTGIAGICSMSLRQEVTPDHLLGRVTSTFWTVHSTLGPIGAAVLTALAAKFGVGPVCLAIGGACLAIAAAGSFTPIGRRARPELSGSAE</sequence>
<keyword evidence="8" id="KW-1185">Reference proteome</keyword>
<feature type="transmembrane region" description="Helical" evidence="6">
    <location>
        <begin position="359"/>
        <end position="377"/>
    </location>
</feature>
<keyword evidence="5 6" id="KW-0472">Membrane</keyword>
<feature type="transmembrane region" description="Helical" evidence="6">
    <location>
        <begin position="233"/>
        <end position="254"/>
    </location>
</feature>
<dbReference type="PANTHER" id="PTHR23513:SF6">
    <property type="entry name" value="MAJOR FACILITATOR SUPERFAMILY ASSOCIATED DOMAIN-CONTAINING PROTEIN"/>
    <property type="match status" value="1"/>
</dbReference>
<feature type="transmembrane region" description="Helical" evidence="6">
    <location>
        <begin position="20"/>
        <end position="45"/>
    </location>
</feature>
<evidence type="ECO:0000313" key="8">
    <source>
        <dbReference type="Proteomes" id="UP001597542"/>
    </source>
</evidence>
<feature type="transmembrane region" description="Helical" evidence="6">
    <location>
        <begin position="318"/>
        <end position="338"/>
    </location>
</feature>
<accession>A0ABW5HYK3</accession>
<evidence type="ECO:0000256" key="6">
    <source>
        <dbReference type="SAM" id="Phobius"/>
    </source>
</evidence>
<keyword evidence="4 6" id="KW-1133">Transmembrane helix</keyword>
<feature type="transmembrane region" description="Helical" evidence="6">
    <location>
        <begin position="175"/>
        <end position="195"/>
    </location>
</feature>
<dbReference type="InterPro" id="IPR036259">
    <property type="entry name" value="MFS_trans_sf"/>
</dbReference>
<dbReference type="CDD" id="cd06173">
    <property type="entry name" value="MFS_MefA_like"/>
    <property type="match status" value="1"/>
</dbReference>
<evidence type="ECO:0000256" key="4">
    <source>
        <dbReference type="ARBA" id="ARBA00022989"/>
    </source>
</evidence>
<feature type="transmembrane region" description="Helical" evidence="6">
    <location>
        <begin position="84"/>
        <end position="105"/>
    </location>
</feature>
<keyword evidence="3 6" id="KW-0812">Transmembrane</keyword>
<dbReference type="InterPro" id="IPR011701">
    <property type="entry name" value="MFS"/>
</dbReference>
<dbReference type="Pfam" id="PF07690">
    <property type="entry name" value="MFS_1"/>
    <property type="match status" value="1"/>
</dbReference>
<evidence type="ECO:0000256" key="5">
    <source>
        <dbReference type="ARBA" id="ARBA00023136"/>
    </source>
</evidence>
<feature type="transmembrane region" description="Helical" evidence="6">
    <location>
        <begin position="292"/>
        <end position="312"/>
    </location>
</feature>
<organism evidence="7 8">
    <name type="scientific">Amycolatopsis albidoflavus</name>
    <dbReference type="NCBI Taxonomy" id="102226"/>
    <lineage>
        <taxon>Bacteria</taxon>
        <taxon>Bacillati</taxon>
        <taxon>Actinomycetota</taxon>
        <taxon>Actinomycetes</taxon>
        <taxon>Pseudonocardiales</taxon>
        <taxon>Pseudonocardiaceae</taxon>
        <taxon>Amycolatopsis</taxon>
    </lineage>
</organism>
<dbReference type="EMBL" id="JBHUKQ010000010">
    <property type="protein sequence ID" value="MFD2481592.1"/>
    <property type="molecule type" value="Genomic_DNA"/>
</dbReference>
<dbReference type="SUPFAM" id="SSF103473">
    <property type="entry name" value="MFS general substrate transporter"/>
    <property type="match status" value="1"/>
</dbReference>
<feature type="transmembrane region" description="Helical" evidence="6">
    <location>
        <begin position="266"/>
        <end position="285"/>
    </location>
</feature>
<evidence type="ECO:0000256" key="1">
    <source>
        <dbReference type="ARBA" id="ARBA00004651"/>
    </source>
</evidence>
<proteinExistence type="predicted"/>
<dbReference type="PANTHER" id="PTHR23513">
    <property type="entry name" value="INTEGRAL MEMBRANE EFFLUX PROTEIN-RELATED"/>
    <property type="match status" value="1"/>
</dbReference>
<reference evidence="8" key="1">
    <citation type="journal article" date="2019" name="Int. J. Syst. Evol. Microbiol.">
        <title>The Global Catalogue of Microorganisms (GCM) 10K type strain sequencing project: providing services to taxonomists for standard genome sequencing and annotation.</title>
        <authorList>
            <consortium name="The Broad Institute Genomics Platform"/>
            <consortium name="The Broad Institute Genome Sequencing Center for Infectious Disease"/>
            <person name="Wu L."/>
            <person name="Ma J."/>
        </authorList>
    </citation>
    <scope>NUCLEOTIDE SEQUENCE [LARGE SCALE GENOMIC DNA]</scope>
    <source>
        <strain evidence="8">CGMCC 4.7638</strain>
    </source>
</reference>
<evidence type="ECO:0000313" key="7">
    <source>
        <dbReference type="EMBL" id="MFD2481592.1"/>
    </source>
</evidence>